<organism evidence="2 3">
    <name type="scientific">Aestuariibaculum sediminum</name>
    <dbReference type="NCBI Taxonomy" id="2770637"/>
    <lineage>
        <taxon>Bacteria</taxon>
        <taxon>Pseudomonadati</taxon>
        <taxon>Bacteroidota</taxon>
        <taxon>Flavobacteriia</taxon>
        <taxon>Flavobacteriales</taxon>
        <taxon>Flavobacteriaceae</taxon>
    </lineage>
</organism>
<dbReference type="RefSeq" id="WP_188228448.1">
    <property type="nucleotide sequence ID" value="NZ_JACVXB010000001.1"/>
</dbReference>
<evidence type="ECO:0000313" key="2">
    <source>
        <dbReference type="EMBL" id="MBD0830638.1"/>
    </source>
</evidence>
<gene>
    <name evidence="2" type="ORF">ICJ83_00695</name>
</gene>
<feature type="transmembrane region" description="Helical" evidence="1">
    <location>
        <begin position="53"/>
        <end position="77"/>
    </location>
</feature>
<keyword evidence="1" id="KW-0472">Membrane</keyword>
<dbReference type="EMBL" id="JACVXB010000001">
    <property type="protein sequence ID" value="MBD0830638.1"/>
    <property type="molecule type" value="Genomic_DNA"/>
</dbReference>
<evidence type="ECO:0000313" key="3">
    <source>
        <dbReference type="Proteomes" id="UP000600588"/>
    </source>
</evidence>
<reference evidence="2 3" key="1">
    <citation type="submission" date="2020-09" db="EMBL/GenBank/DDBJ databases">
        <title>TT11 complete genome.</title>
        <authorList>
            <person name="Wu Z."/>
        </authorList>
    </citation>
    <scope>NUCLEOTIDE SEQUENCE [LARGE SCALE GENOMIC DNA]</scope>
    <source>
        <strain evidence="2 3">TT11</strain>
    </source>
</reference>
<evidence type="ECO:0000256" key="1">
    <source>
        <dbReference type="SAM" id="Phobius"/>
    </source>
</evidence>
<protein>
    <recommendedName>
        <fullName evidence="4">DUF502 domain-containing protein</fullName>
    </recommendedName>
</protein>
<dbReference type="AlphaFoldDB" id="A0A8J6U6M5"/>
<evidence type="ECO:0008006" key="4">
    <source>
        <dbReference type="Google" id="ProtNLM"/>
    </source>
</evidence>
<keyword evidence="1" id="KW-0812">Transmembrane</keyword>
<keyword evidence="1" id="KW-1133">Transmembrane helix</keyword>
<comment type="caution">
    <text evidence="2">The sequence shown here is derived from an EMBL/GenBank/DDBJ whole genome shotgun (WGS) entry which is preliminary data.</text>
</comment>
<sequence>MAKFKTPSRSLIIGGLFFLTPVLFIILLLTKAIALLTPLAIKITKAFGLHSVFGGTAVLIVCFLLIIAICVASGYFIQKGVFKKWSTSIEEKLFVHFPSIQILKYRMIGDQELVINEFWDAIILEEEKDRYNIAFITHTSEKFITLFIPDAPRLDAGEVRYVPKESVKYYPITMKQAMSGLYCFGKGIDIAEVINKAS</sequence>
<accession>A0A8J6U6M5</accession>
<name>A0A8J6U6M5_9FLAO</name>
<dbReference type="Proteomes" id="UP000600588">
    <property type="component" value="Unassembled WGS sequence"/>
</dbReference>
<keyword evidence="3" id="KW-1185">Reference proteome</keyword>
<proteinExistence type="predicted"/>
<feature type="transmembrane region" description="Helical" evidence="1">
    <location>
        <begin position="12"/>
        <end position="41"/>
    </location>
</feature>